<dbReference type="Proteomes" id="UP000199050">
    <property type="component" value="Unassembled WGS sequence"/>
</dbReference>
<dbReference type="Pfam" id="PF17853">
    <property type="entry name" value="GGDEF_2"/>
    <property type="match status" value="1"/>
</dbReference>
<dbReference type="GO" id="GO:0003700">
    <property type="term" value="F:DNA-binding transcription factor activity"/>
    <property type="evidence" value="ECO:0007669"/>
    <property type="project" value="InterPro"/>
</dbReference>
<sequence length="414" mass="46920">MEHWKVMIADDEEIIREGIRQCVDWKGLGLEVAAEAEDGEEALELAMHHGIHIALVDLNMPIMHGIELMKQLKERLPGCRIIVITGHDEFSYAQESIRLQVNDYILKPADPQQLVQVLRGVRDELETERRQSEHFQQASRQILRNFPLLRARFCQEWLEGNLRREEIGEQLQFLKLPPACPQLLAVIRWRGEVRQPAMKDSERQLFMYAIENISAELLEAYPKVIFRDSAGLIVILLWEGSGEAALAGIEAAVRSHLKIAVELGVQQVSGDLTGLPAAYRKCRVSLSSEQPLSPLIRRARQHMLEHYTECDLSLESMAGKLQASPVYLSRLFKQELGESFGAYLTQIRIRKAAQLLNSTEWSIHEIAERSGYETQHYFSTAFKKQTGVSPLQFRKGVLPGETEGGGKTGNGGYR</sequence>
<evidence type="ECO:0000256" key="3">
    <source>
        <dbReference type="ARBA" id="ARBA00022553"/>
    </source>
</evidence>
<evidence type="ECO:0000256" key="2">
    <source>
        <dbReference type="ARBA" id="ARBA00022490"/>
    </source>
</evidence>
<dbReference type="SMART" id="SM00448">
    <property type="entry name" value="REC"/>
    <property type="match status" value="1"/>
</dbReference>
<feature type="region of interest" description="Disordered" evidence="9">
    <location>
        <begin position="393"/>
        <end position="414"/>
    </location>
</feature>
<evidence type="ECO:0000259" key="11">
    <source>
        <dbReference type="PROSITE" id="PS50110"/>
    </source>
</evidence>
<evidence type="ECO:0000256" key="8">
    <source>
        <dbReference type="PROSITE-ProRule" id="PRU00169"/>
    </source>
</evidence>
<evidence type="ECO:0000256" key="7">
    <source>
        <dbReference type="ARBA" id="ARBA00023163"/>
    </source>
</evidence>
<dbReference type="GO" id="GO:0043565">
    <property type="term" value="F:sequence-specific DNA binding"/>
    <property type="evidence" value="ECO:0007669"/>
    <property type="project" value="InterPro"/>
</dbReference>
<evidence type="ECO:0000256" key="6">
    <source>
        <dbReference type="ARBA" id="ARBA00023125"/>
    </source>
</evidence>
<dbReference type="PROSITE" id="PS00041">
    <property type="entry name" value="HTH_ARAC_FAMILY_1"/>
    <property type="match status" value="1"/>
</dbReference>
<dbReference type="SMART" id="SM00342">
    <property type="entry name" value="HTH_ARAC"/>
    <property type="match status" value="1"/>
</dbReference>
<keyword evidence="6" id="KW-0238">DNA-binding</keyword>
<feature type="domain" description="HTH araC/xylS-type" evidence="10">
    <location>
        <begin position="297"/>
        <end position="396"/>
    </location>
</feature>
<accession>A0A1G8XFP8</accession>
<dbReference type="CDD" id="cd17536">
    <property type="entry name" value="REC_YesN-like"/>
    <property type="match status" value="1"/>
</dbReference>
<dbReference type="Gene3D" id="3.40.50.2300">
    <property type="match status" value="1"/>
</dbReference>
<dbReference type="InterPro" id="IPR020449">
    <property type="entry name" value="Tscrpt_reg_AraC-type_HTH"/>
</dbReference>
<dbReference type="AlphaFoldDB" id="A0A1G8XFP8"/>
<feature type="modified residue" description="4-aspartylphosphate" evidence="8">
    <location>
        <position position="57"/>
    </location>
</feature>
<evidence type="ECO:0000256" key="9">
    <source>
        <dbReference type="SAM" id="MobiDB-lite"/>
    </source>
</evidence>
<dbReference type="EMBL" id="FNDX01000026">
    <property type="protein sequence ID" value="SDJ89449.1"/>
    <property type="molecule type" value="Genomic_DNA"/>
</dbReference>
<proteinExistence type="predicted"/>
<keyword evidence="13" id="KW-1185">Reference proteome</keyword>
<name>A0A1G8XFP8_9BACL</name>
<dbReference type="InterPro" id="IPR018062">
    <property type="entry name" value="HTH_AraC-typ_CS"/>
</dbReference>
<dbReference type="OrthoDB" id="342399at2"/>
<dbReference type="InterPro" id="IPR009057">
    <property type="entry name" value="Homeodomain-like_sf"/>
</dbReference>
<keyword evidence="3 8" id="KW-0597">Phosphoprotein</keyword>
<dbReference type="InterPro" id="IPR041522">
    <property type="entry name" value="CdaR_GGDEF"/>
</dbReference>
<dbReference type="InterPro" id="IPR051552">
    <property type="entry name" value="HptR"/>
</dbReference>
<dbReference type="STRING" id="1174501.SAMN05216192_12647"/>
<dbReference type="PRINTS" id="PR00032">
    <property type="entry name" value="HTHARAC"/>
</dbReference>
<feature type="domain" description="Response regulatory" evidence="11">
    <location>
        <begin position="5"/>
        <end position="122"/>
    </location>
</feature>
<dbReference type="PROSITE" id="PS50110">
    <property type="entry name" value="RESPONSE_REGULATORY"/>
    <property type="match status" value="1"/>
</dbReference>
<dbReference type="Pfam" id="PF12833">
    <property type="entry name" value="HTH_18"/>
    <property type="match status" value="1"/>
</dbReference>
<dbReference type="GO" id="GO:0005737">
    <property type="term" value="C:cytoplasm"/>
    <property type="evidence" value="ECO:0007669"/>
    <property type="project" value="UniProtKB-SubCell"/>
</dbReference>
<comment type="subcellular location">
    <subcellularLocation>
        <location evidence="1">Cytoplasm</location>
    </subcellularLocation>
</comment>
<dbReference type="RefSeq" id="WP_090716617.1">
    <property type="nucleotide sequence ID" value="NZ_CBCSKY010000027.1"/>
</dbReference>
<dbReference type="InterPro" id="IPR001789">
    <property type="entry name" value="Sig_transdc_resp-reg_receiver"/>
</dbReference>
<dbReference type="PANTHER" id="PTHR42713">
    <property type="entry name" value="HISTIDINE KINASE-RELATED"/>
    <property type="match status" value="1"/>
</dbReference>
<reference evidence="13" key="1">
    <citation type="submission" date="2016-10" db="EMBL/GenBank/DDBJ databases">
        <authorList>
            <person name="Varghese N."/>
            <person name="Submissions S."/>
        </authorList>
    </citation>
    <scope>NUCLEOTIDE SEQUENCE [LARGE SCALE GENOMIC DNA]</scope>
    <source>
        <strain evidence="13">CGMCC 1.11012</strain>
    </source>
</reference>
<dbReference type="PROSITE" id="PS01124">
    <property type="entry name" value="HTH_ARAC_FAMILY_2"/>
    <property type="match status" value="1"/>
</dbReference>
<keyword evidence="4" id="KW-0902">Two-component regulatory system</keyword>
<keyword evidence="2" id="KW-0963">Cytoplasm</keyword>
<evidence type="ECO:0000256" key="4">
    <source>
        <dbReference type="ARBA" id="ARBA00023012"/>
    </source>
</evidence>
<protein>
    <submittedName>
        <fullName evidence="12">Two component transcriptional regulator, AraC family</fullName>
    </submittedName>
</protein>
<evidence type="ECO:0000313" key="12">
    <source>
        <dbReference type="EMBL" id="SDJ89449.1"/>
    </source>
</evidence>
<dbReference type="InterPro" id="IPR011006">
    <property type="entry name" value="CheY-like_superfamily"/>
</dbReference>
<feature type="compositionally biased region" description="Gly residues" evidence="9">
    <location>
        <begin position="402"/>
        <end position="414"/>
    </location>
</feature>
<dbReference type="Pfam" id="PF00072">
    <property type="entry name" value="Response_reg"/>
    <property type="match status" value="1"/>
</dbReference>
<evidence type="ECO:0000259" key="10">
    <source>
        <dbReference type="PROSITE" id="PS01124"/>
    </source>
</evidence>
<dbReference type="InterPro" id="IPR018060">
    <property type="entry name" value="HTH_AraC"/>
</dbReference>
<dbReference type="GO" id="GO:0000160">
    <property type="term" value="P:phosphorelay signal transduction system"/>
    <property type="evidence" value="ECO:0007669"/>
    <property type="project" value="UniProtKB-KW"/>
</dbReference>
<dbReference type="SUPFAM" id="SSF52172">
    <property type="entry name" value="CheY-like"/>
    <property type="match status" value="1"/>
</dbReference>
<evidence type="ECO:0000256" key="5">
    <source>
        <dbReference type="ARBA" id="ARBA00023015"/>
    </source>
</evidence>
<dbReference type="Gene3D" id="1.10.10.60">
    <property type="entry name" value="Homeodomain-like"/>
    <property type="match status" value="2"/>
</dbReference>
<dbReference type="SUPFAM" id="SSF46689">
    <property type="entry name" value="Homeodomain-like"/>
    <property type="match status" value="2"/>
</dbReference>
<keyword evidence="5" id="KW-0805">Transcription regulation</keyword>
<dbReference type="PANTHER" id="PTHR42713:SF3">
    <property type="entry name" value="TRANSCRIPTIONAL REGULATORY PROTEIN HPTR"/>
    <property type="match status" value="1"/>
</dbReference>
<keyword evidence="7" id="KW-0804">Transcription</keyword>
<gene>
    <name evidence="12" type="ORF">SAMN05216192_12647</name>
</gene>
<evidence type="ECO:0000256" key="1">
    <source>
        <dbReference type="ARBA" id="ARBA00004496"/>
    </source>
</evidence>
<evidence type="ECO:0000313" key="13">
    <source>
        <dbReference type="Proteomes" id="UP000199050"/>
    </source>
</evidence>
<organism evidence="12 13">
    <name type="scientific">Paenibacillus typhae</name>
    <dbReference type="NCBI Taxonomy" id="1174501"/>
    <lineage>
        <taxon>Bacteria</taxon>
        <taxon>Bacillati</taxon>
        <taxon>Bacillota</taxon>
        <taxon>Bacilli</taxon>
        <taxon>Bacillales</taxon>
        <taxon>Paenibacillaceae</taxon>
        <taxon>Paenibacillus</taxon>
    </lineage>
</organism>